<comment type="caution">
    <text evidence="4">The sequence shown here is derived from an EMBL/GenBank/DDBJ whole genome shotgun (WGS) entry which is preliminary data.</text>
</comment>
<comment type="cofactor">
    <cofactor evidence="2">
        <name>a divalent metal cation</name>
        <dbReference type="ChEBI" id="CHEBI:60240"/>
    </cofactor>
</comment>
<proteinExistence type="inferred from homology"/>
<evidence type="ECO:0000313" key="5">
    <source>
        <dbReference type="Proteomes" id="UP000460549"/>
    </source>
</evidence>
<evidence type="ECO:0000313" key="4">
    <source>
        <dbReference type="EMBL" id="MSU06708.1"/>
    </source>
</evidence>
<dbReference type="Gene3D" id="3.60.21.10">
    <property type="match status" value="1"/>
</dbReference>
<dbReference type="GO" id="GO:0046872">
    <property type="term" value="F:metal ion binding"/>
    <property type="evidence" value="ECO:0007669"/>
    <property type="project" value="UniProtKB-KW"/>
</dbReference>
<dbReference type="Proteomes" id="UP000460549">
    <property type="component" value="Unassembled WGS sequence"/>
</dbReference>
<evidence type="ECO:0000256" key="2">
    <source>
        <dbReference type="RuleBase" id="RU362039"/>
    </source>
</evidence>
<protein>
    <recommendedName>
        <fullName evidence="2">Phosphoesterase</fullName>
        <ecNumber evidence="2">3.1.4.-</ecNumber>
    </recommendedName>
</protein>
<dbReference type="NCBIfam" id="TIGR00040">
    <property type="entry name" value="yfcE"/>
    <property type="match status" value="1"/>
</dbReference>
<dbReference type="RefSeq" id="WP_154425775.1">
    <property type="nucleotide sequence ID" value="NZ_JAQYPZ010000043.1"/>
</dbReference>
<feature type="domain" description="Calcineurin-like phosphoesterase" evidence="3">
    <location>
        <begin position="1"/>
        <end position="160"/>
    </location>
</feature>
<gene>
    <name evidence="4" type="ORF">FYJ80_07960</name>
</gene>
<dbReference type="InterPro" id="IPR000979">
    <property type="entry name" value="Phosphodiesterase_MJ0936/Vps29"/>
</dbReference>
<dbReference type="SUPFAM" id="SSF56300">
    <property type="entry name" value="Metallo-dependent phosphatases"/>
    <property type="match status" value="1"/>
</dbReference>
<keyword evidence="5" id="KW-1185">Reference proteome</keyword>
<evidence type="ECO:0000259" key="3">
    <source>
        <dbReference type="Pfam" id="PF12850"/>
    </source>
</evidence>
<reference evidence="4 5" key="1">
    <citation type="submission" date="2019-08" db="EMBL/GenBank/DDBJ databases">
        <title>In-depth cultivation of the pig gut microbiome towards novel bacterial diversity and tailored functional studies.</title>
        <authorList>
            <person name="Wylensek D."/>
            <person name="Hitch T.C.A."/>
            <person name="Clavel T."/>
        </authorList>
    </citation>
    <scope>NUCLEOTIDE SEQUENCE [LARGE SCALE GENOMIC DNA]</scope>
    <source>
        <strain evidence="4 5">NM-380-WT-3C1</strain>
    </source>
</reference>
<dbReference type="Pfam" id="PF12850">
    <property type="entry name" value="Metallophos_2"/>
    <property type="match status" value="1"/>
</dbReference>
<name>A0A7X2PE28_9SPIO</name>
<accession>A0A7X2PE28</accession>
<dbReference type="InterPro" id="IPR029052">
    <property type="entry name" value="Metallo-depent_PP-like"/>
</dbReference>
<dbReference type="NCBIfam" id="NF006988">
    <property type="entry name" value="PRK09453.1"/>
    <property type="match status" value="1"/>
</dbReference>
<sequence length="179" mass="20012">MKALIFSDIHGSENAMLRVDELIKKHNPDLIILLGDLLYHGPRNDLPLGYHPKGVIPLLNKYKDKIIAVRGNCEAEVDQMVLEFPCMSTYSEVFVDGLKLTLTHGHIYNEEKIVPGASIMLYGHTHIPVCHKKNDIIFFNPGSTSIPKGGNKASFGIYENKTLSVLDLIDEKQMLTLSI</sequence>
<keyword evidence="4" id="KW-0378">Hydrolase</keyword>
<keyword evidence="2" id="KW-0479">Metal-binding</keyword>
<evidence type="ECO:0000256" key="1">
    <source>
        <dbReference type="ARBA" id="ARBA00008950"/>
    </source>
</evidence>
<dbReference type="InterPro" id="IPR024654">
    <property type="entry name" value="Calcineurin-like_PHP_lpxH"/>
</dbReference>
<dbReference type="GO" id="GO:0016787">
    <property type="term" value="F:hydrolase activity"/>
    <property type="evidence" value="ECO:0007669"/>
    <property type="project" value="UniProtKB-UniRule"/>
</dbReference>
<dbReference type="EMBL" id="VUNN01000015">
    <property type="protein sequence ID" value="MSU06708.1"/>
    <property type="molecule type" value="Genomic_DNA"/>
</dbReference>
<comment type="similarity">
    <text evidence="1 2">Belongs to the metallophosphoesterase superfamily. YfcE family.</text>
</comment>
<dbReference type="AlphaFoldDB" id="A0A7X2PE28"/>
<organism evidence="4 5">
    <name type="scientific">Bullifex porci</name>
    <dbReference type="NCBI Taxonomy" id="2606638"/>
    <lineage>
        <taxon>Bacteria</taxon>
        <taxon>Pseudomonadati</taxon>
        <taxon>Spirochaetota</taxon>
        <taxon>Spirochaetia</taxon>
        <taxon>Spirochaetales</taxon>
        <taxon>Spirochaetaceae</taxon>
        <taxon>Bullifex</taxon>
    </lineage>
</organism>
<dbReference type="EC" id="3.1.4.-" evidence="2"/>
<dbReference type="PANTHER" id="PTHR11124">
    <property type="entry name" value="VACUOLAR SORTING PROTEIN VPS29"/>
    <property type="match status" value="1"/>
</dbReference>